<feature type="repeat" description="TPR" evidence="1">
    <location>
        <begin position="120"/>
        <end position="153"/>
    </location>
</feature>
<dbReference type="Gene3D" id="1.25.40.10">
    <property type="entry name" value="Tetratricopeptide repeat domain"/>
    <property type="match status" value="1"/>
</dbReference>
<dbReference type="Pfam" id="PF13428">
    <property type="entry name" value="TPR_14"/>
    <property type="match status" value="1"/>
</dbReference>
<accession>A0A1C3EQH8</accession>
<gene>
    <name evidence="2" type="ORF">A6X21_17015</name>
</gene>
<organism evidence="2 3">
    <name type="scientific">Planctopirus hydrillae</name>
    <dbReference type="NCBI Taxonomy" id="1841610"/>
    <lineage>
        <taxon>Bacteria</taxon>
        <taxon>Pseudomonadati</taxon>
        <taxon>Planctomycetota</taxon>
        <taxon>Planctomycetia</taxon>
        <taxon>Planctomycetales</taxon>
        <taxon>Planctomycetaceae</taxon>
        <taxon>Planctopirus</taxon>
    </lineage>
</organism>
<dbReference type="InterPro" id="IPR019734">
    <property type="entry name" value="TPR_rpt"/>
</dbReference>
<dbReference type="PROSITE" id="PS50005">
    <property type="entry name" value="TPR"/>
    <property type="match status" value="1"/>
</dbReference>
<proteinExistence type="predicted"/>
<dbReference type="Proteomes" id="UP000094828">
    <property type="component" value="Unassembled WGS sequence"/>
</dbReference>
<dbReference type="STRING" id="1841610.A6X21_17015"/>
<keyword evidence="3" id="KW-1185">Reference proteome</keyword>
<comment type="caution">
    <text evidence="2">The sequence shown here is derived from an EMBL/GenBank/DDBJ whole genome shotgun (WGS) entry which is preliminary data.</text>
</comment>
<dbReference type="EMBL" id="LYDR01000033">
    <property type="protein sequence ID" value="ODA35505.1"/>
    <property type="molecule type" value="Genomic_DNA"/>
</dbReference>
<evidence type="ECO:0000256" key="1">
    <source>
        <dbReference type="PROSITE-ProRule" id="PRU00339"/>
    </source>
</evidence>
<sequence>MPPAPLRSSVFSKRTFCQKKDSPSTDITSRTVNFKTPEEWDRFLVEKSLKPDVIRDLITGFSSSGQHAAAIGLIEASIRAGQVQPWMHEVLALSMELDKRPKAQIERVMLSGVDVGANDPASLAFLANYFSRLGRPERALSLLDQAVRQDPTRVELYLLATKIAMANKAWETILWSAPGLAQYAWGADREEMLKLAEAATIEASTAFRQKGETATAEMLTRQFEQSKACDLSVKVEWNGAGDVDLLVDEPGGSTCSHETPRTPAGGLLSRDGFGPRQENCQEEYVCPFAFDGEYRIRIRHVQGDIVGKRVAVTITRRKGQTDADETTRTIILGKDDQELRVLMRGGRRQVAAPVPDASSRKATRPTTSGNVVLSELRGHLPDARNWPPLAQVGPNAGGGGGVGVGVALQAPQVTSIAEGVSMAALAVVSGDRRYVRLTLQPNFTAIRDVLQFSTASGPIGR</sequence>
<name>A0A1C3EQH8_9PLAN</name>
<dbReference type="AlphaFoldDB" id="A0A1C3EQH8"/>
<evidence type="ECO:0000313" key="2">
    <source>
        <dbReference type="EMBL" id="ODA35505.1"/>
    </source>
</evidence>
<evidence type="ECO:0000313" key="3">
    <source>
        <dbReference type="Proteomes" id="UP000094828"/>
    </source>
</evidence>
<dbReference type="SUPFAM" id="SSF48452">
    <property type="entry name" value="TPR-like"/>
    <property type="match status" value="1"/>
</dbReference>
<keyword evidence="1" id="KW-0802">TPR repeat</keyword>
<dbReference type="InterPro" id="IPR011990">
    <property type="entry name" value="TPR-like_helical_dom_sf"/>
</dbReference>
<reference evidence="2 3" key="1">
    <citation type="submission" date="2016-05" db="EMBL/GenBank/DDBJ databases">
        <title>Genomic and physiological characterization of Planctopirus sp. isolated from fresh water lake.</title>
        <authorList>
            <person name="Subhash Y."/>
            <person name="Ramana C."/>
        </authorList>
    </citation>
    <scope>NUCLEOTIDE SEQUENCE [LARGE SCALE GENOMIC DNA]</scope>
    <source>
        <strain evidence="2 3">JC280</strain>
    </source>
</reference>
<protein>
    <submittedName>
        <fullName evidence="2">Uncharacterized protein</fullName>
    </submittedName>
</protein>